<accession>A0A8H5Z7Q5</accession>
<protein>
    <submittedName>
        <fullName evidence="2">Phosphoglycerate mutase family</fullName>
    </submittedName>
</protein>
<dbReference type="AlphaFoldDB" id="A0A8H5Z7Q5"/>
<evidence type="ECO:0000313" key="3">
    <source>
        <dbReference type="Proteomes" id="UP000544331"/>
    </source>
</evidence>
<evidence type="ECO:0000256" key="1">
    <source>
        <dbReference type="SAM" id="MobiDB-lite"/>
    </source>
</evidence>
<comment type="caution">
    <text evidence="2">The sequence shown here is derived from an EMBL/GenBank/DDBJ whole genome shotgun (WGS) entry which is preliminary data.</text>
</comment>
<gene>
    <name evidence="2" type="ORF">FMUND_392</name>
</gene>
<organism evidence="2 3">
    <name type="scientific">Fusarium mundagurra</name>
    <dbReference type="NCBI Taxonomy" id="1567541"/>
    <lineage>
        <taxon>Eukaryota</taxon>
        <taxon>Fungi</taxon>
        <taxon>Dikarya</taxon>
        <taxon>Ascomycota</taxon>
        <taxon>Pezizomycotina</taxon>
        <taxon>Sordariomycetes</taxon>
        <taxon>Hypocreomycetidae</taxon>
        <taxon>Hypocreales</taxon>
        <taxon>Nectriaceae</taxon>
        <taxon>Fusarium</taxon>
        <taxon>Fusarium fujikuroi species complex</taxon>
    </lineage>
</organism>
<reference evidence="2 3" key="1">
    <citation type="submission" date="2020-05" db="EMBL/GenBank/DDBJ databases">
        <title>Identification and distribution of gene clusters putatively required for synthesis of sphingolipid metabolism inhibitors in phylogenetically diverse species of the filamentous fungus Fusarium.</title>
        <authorList>
            <person name="Kim H.-S."/>
            <person name="Busman M."/>
            <person name="Brown D.W."/>
            <person name="Divon H."/>
            <person name="Uhlig S."/>
            <person name="Proctor R.H."/>
        </authorList>
    </citation>
    <scope>NUCLEOTIDE SEQUENCE [LARGE SCALE GENOMIC DNA]</scope>
    <source>
        <strain evidence="2 3">NRRL 66235</strain>
    </source>
</reference>
<name>A0A8H5Z7Q5_9HYPO</name>
<dbReference type="OrthoDB" id="496981at2759"/>
<sequence>MPAMRMPPKKPNTAEVPYTAKTRFFRGPGRHKEPISMTPAGKKAAAPSPCKARHKSSTRGLMLNPAITLQIRSQARPHMKTAYPPQHVTQTVKDEQGAGYDKGESTLQGSSKCHPEIIAIPDAQETSDDPCDVGTDPSVLCKVVTEQNWPVDLSLVKNGWNVKDVGTRYSPESTAIATHAQDARIFIRQRKRQLIEQGDTDPQVALVTHGGFLHYFTDDWEDSWLNRGTGWKSCETRSYVFERDVMNDTDVEARLTETMESRLKRGKGNPMPVNEDQAMLFEQAMESWEKQGLQRPDRMGINIETNVIA</sequence>
<proteinExistence type="predicted"/>
<dbReference type="EMBL" id="JAAOAN010000024">
    <property type="protein sequence ID" value="KAF5724836.1"/>
    <property type="molecule type" value="Genomic_DNA"/>
</dbReference>
<dbReference type="Proteomes" id="UP000544331">
    <property type="component" value="Unassembled WGS sequence"/>
</dbReference>
<keyword evidence="3" id="KW-1185">Reference proteome</keyword>
<evidence type="ECO:0000313" key="2">
    <source>
        <dbReference type="EMBL" id="KAF5724836.1"/>
    </source>
</evidence>
<feature type="region of interest" description="Disordered" evidence="1">
    <location>
        <begin position="25"/>
        <end position="57"/>
    </location>
</feature>